<dbReference type="AlphaFoldDB" id="A0A964E3A4"/>
<proteinExistence type="predicted"/>
<evidence type="ECO:0000256" key="1">
    <source>
        <dbReference type="ARBA" id="ARBA00004370"/>
    </source>
</evidence>
<name>A0A964E3A4_9PROT</name>
<feature type="transmembrane region" description="Helical" evidence="5">
    <location>
        <begin position="44"/>
        <end position="68"/>
    </location>
</feature>
<accession>A0A964E3A4</accession>
<comment type="caution">
    <text evidence="7">The sequence shown here is derived from an EMBL/GenBank/DDBJ whole genome shotgun (WGS) entry which is preliminary data.</text>
</comment>
<evidence type="ECO:0000313" key="8">
    <source>
        <dbReference type="Proteomes" id="UP000721844"/>
    </source>
</evidence>
<gene>
    <name evidence="7" type="ORF">ACELLULO517_05335</name>
</gene>
<evidence type="ECO:0000259" key="6">
    <source>
        <dbReference type="Pfam" id="PF07219"/>
    </source>
</evidence>
<keyword evidence="2 5" id="KW-0812">Transmembrane</keyword>
<dbReference type="EMBL" id="JAESVA010000002">
    <property type="protein sequence ID" value="MCB8879648.1"/>
    <property type="molecule type" value="Genomic_DNA"/>
</dbReference>
<keyword evidence="8" id="KW-1185">Reference proteome</keyword>
<dbReference type="Proteomes" id="UP000721844">
    <property type="component" value="Unassembled WGS sequence"/>
</dbReference>
<evidence type="ECO:0000256" key="5">
    <source>
        <dbReference type="SAM" id="Phobius"/>
    </source>
</evidence>
<organism evidence="7 8">
    <name type="scientific">Acidisoma cellulosilyticum</name>
    <dbReference type="NCBI Taxonomy" id="2802395"/>
    <lineage>
        <taxon>Bacteria</taxon>
        <taxon>Pseudomonadati</taxon>
        <taxon>Pseudomonadota</taxon>
        <taxon>Alphaproteobacteria</taxon>
        <taxon>Acetobacterales</taxon>
        <taxon>Acidocellaceae</taxon>
        <taxon>Acidisoma</taxon>
    </lineage>
</organism>
<protein>
    <submittedName>
        <fullName evidence="7">Heme biosynthesis protein HemY</fullName>
    </submittedName>
</protein>
<keyword evidence="4 5" id="KW-0472">Membrane</keyword>
<dbReference type="InterPro" id="IPR010817">
    <property type="entry name" value="HemY_N"/>
</dbReference>
<evidence type="ECO:0000313" key="7">
    <source>
        <dbReference type="EMBL" id="MCB8879648.1"/>
    </source>
</evidence>
<dbReference type="Pfam" id="PF07219">
    <property type="entry name" value="HemY_N"/>
    <property type="match status" value="1"/>
</dbReference>
<dbReference type="SUPFAM" id="SSF48452">
    <property type="entry name" value="TPR-like"/>
    <property type="match status" value="1"/>
</dbReference>
<reference evidence="7 8" key="1">
    <citation type="journal article" date="2021" name="Microorganisms">
        <title>Acidisoma silvae sp. nov. and Acidisomacellulosilytica sp. nov., Two Acidophilic Bacteria Isolated from Decaying Wood, Hydrolyzing Cellulose and Producing Poly-3-hydroxybutyrate.</title>
        <authorList>
            <person name="Mieszkin S."/>
            <person name="Pouder E."/>
            <person name="Uroz S."/>
            <person name="Simon-Colin C."/>
            <person name="Alain K."/>
        </authorList>
    </citation>
    <scope>NUCLEOTIDE SEQUENCE [LARGE SCALE GENOMIC DNA]</scope>
    <source>
        <strain evidence="7 8">HW T5.17</strain>
    </source>
</reference>
<feature type="domain" description="HemY N-terminal" evidence="6">
    <location>
        <begin position="26"/>
        <end position="132"/>
    </location>
</feature>
<keyword evidence="3 5" id="KW-1133">Transmembrane helix</keyword>
<evidence type="ECO:0000256" key="4">
    <source>
        <dbReference type="ARBA" id="ARBA00023136"/>
    </source>
</evidence>
<comment type="subcellular location">
    <subcellularLocation>
        <location evidence="1">Membrane</location>
    </subcellularLocation>
</comment>
<sequence>MRRVIGFLLLAIILVGIAFGLGTLPGEISATIGTYSFAASVPIVILAAVILFVVLYAVIRLLGAIFAAPGRFGRGRHQRQVRQGDRAVTRAFAALAAADPKAAKREADRARRLLPQSPMALLISAEAARLSGKPEEAEASYRRLAEQSDSAFLGLRGLLRQALDAGDWTLAADFARRAELAHPGAPWLRAERARLALRTGAWAEALALSGPEAPRAVMATAAADAADDPAQALRLARDAFAADPGLAPAAIAYARRLRDRGEQRKADAVIEKAWTRGPHPDLARFYLDRESDVMARLKAADRLAKCNPEHGESHLIMARTALAAKLTGQARQEAQAAIAAGLDQRRVWVLRADIEEADAAAGGGEAATFAAHEALRRSQTAEPDPRWRCAACSAEQMEWHPSCPVCGTVGQVAWTNATAPATRANPPVITLLPSEAP</sequence>
<dbReference type="RefSeq" id="WP_227306276.1">
    <property type="nucleotide sequence ID" value="NZ_JAESVA010000002.1"/>
</dbReference>
<evidence type="ECO:0000256" key="3">
    <source>
        <dbReference type="ARBA" id="ARBA00022989"/>
    </source>
</evidence>
<dbReference type="GO" id="GO:0016020">
    <property type="term" value="C:membrane"/>
    <property type="evidence" value="ECO:0007669"/>
    <property type="project" value="UniProtKB-SubCell"/>
</dbReference>
<dbReference type="Gene3D" id="1.25.40.10">
    <property type="entry name" value="Tetratricopeptide repeat domain"/>
    <property type="match status" value="2"/>
</dbReference>
<dbReference type="InterPro" id="IPR011990">
    <property type="entry name" value="TPR-like_helical_dom_sf"/>
</dbReference>
<evidence type="ECO:0000256" key="2">
    <source>
        <dbReference type="ARBA" id="ARBA00022692"/>
    </source>
</evidence>